<dbReference type="PRINTS" id="PR00127">
    <property type="entry name" value="CLPPROTEASEP"/>
</dbReference>
<dbReference type="SUPFAM" id="SSF52096">
    <property type="entry name" value="ClpP/crotonase"/>
    <property type="match status" value="1"/>
</dbReference>
<dbReference type="HAMAP" id="MF_00444">
    <property type="entry name" value="ClpP"/>
    <property type="match status" value="1"/>
</dbReference>
<keyword evidence="2 7" id="KW-0963">Cytoplasm</keyword>
<keyword evidence="3 7" id="KW-0645">Protease</keyword>
<keyword evidence="5 7" id="KW-0720">Serine protease</keyword>
<dbReference type="GO" id="GO:0006515">
    <property type="term" value="P:protein quality control for misfolded or incompletely synthesized proteins"/>
    <property type="evidence" value="ECO:0007669"/>
    <property type="project" value="TreeGrafter"/>
</dbReference>
<dbReference type="Pfam" id="PF00574">
    <property type="entry name" value="CLP_protease"/>
    <property type="match status" value="1"/>
</dbReference>
<evidence type="ECO:0000256" key="7">
    <source>
        <dbReference type="HAMAP-Rule" id="MF_00444"/>
    </source>
</evidence>
<evidence type="ECO:0000256" key="3">
    <source>
        <dbReference type="ARBA" id="ARBA00022670"/>
    </source>
</evidence>
<feature type="active site" evidence="8">
    <location>
        <position position="113"/>
    </location>
</feature>
<dbReference type="InterPro" id="IPR018215">
    <property type="entry name" value="ClpP_Ser_AS"/>
</dbReference>
<dbReference type="GO" id="GO:0005737">
    <property type="term" value="C:cytoplasm"/>
    <property type="evidence" value="ECO:0007669"/>
    <property type="project" value="UniProtKB-SubCell"/>
</dbReference>
<dbReference type="EMBL" id="MFSS01000108">
    <property type="protein sequence ID" value="OGI41934.1"/>
    <property type="molecule type" value="Genomic_DNA"/>
</dbReference>
<evidence type="ECO:0000313" key="14">
    <source>
        <dbReference type="Proteomes" id="UP000177925"/>
    </source>
</evidence>
<evidence type="ECO:0000256" key="11">
    <source>
        <dbReference type="RuleBase" id="RU000550"/>
    </source>
</evidence>
<evidence type="ECO:0000256" key="8">
    <source>
        <dbReference type="PROSITE-ProRule" id="PRU10085"/>
    </source>
</evidence>
<comment type="function">
    <text evidence="7 11">Cleaves peptides in various proteins in a process that requires ATP hydrolysis. Has a chymotrypsin-like activity. Plays a major role in the degradation of misfolded proteins.</text>
</comment>
<dbReference type="InterPro" id="IPR029045">
    <property type="entry name" value="ClpP/crotonase-like_dom_sf"/>
</dbReference>
<dbReference type="FunFam" id="3.90.226.10:FF:000001">
    <property type="entry name" value="ATP-dependent Clp protease proteolytic subunit"/>
    <property type="match status" value="1"/>
</dbReference>
<dbReference type="GO" id="GO:0004252">
    <property type="term" value="F:serine-type endopeptidase activity"/>
    <property type="evidence" value="ECO:0007669"/>
    <property type="project" value="UniProtKB-UniRule"/>
</dbReference>
<evidence type="ECO:0000256" key="5">
    <source>
        <dbReference type="ARBA" id="ARBA00022825"/>
    </source>
</evidence>
<dbReference type="GO" id="GO:0004176">
    <property type="term" value="F:ATP-dependent peptidase activity"/>
    <property type="evidence" value="ECO:0007669"/>
    <property type="project" value="InterPro"/>
</dbReference>
<dbReference type="PROSITE" id="PS00382">
    <property type="entry name" value="CLP_PROTEASE_HIS"/>
    <property type="match status" value="1"/>
</dbReference>
<reference evidence="13 14" key="1">
    <citation type="journal article" date="2016" name="Nat. Commun.">
        <title>Thousands of microbial genomes shed light on interconnected biogeochemical processes in an aquifer system.</title>
        <authorList>
            <person name="Anantharaman K."/>
            <person name="Brown C.T."/>
            <person name="Hug L.A."/>
            <person name="Sharon I."/>
            <person name="Castelle C.J."/>
            <person name="Probst A.J."/>
            <person name="Thomas B.C."/>
            <person name="Singh A."/>
            <person name="Wilkins M.J."/>
            <person name="Karaoz U."/>
            <person name="Brodie E.L."/>
            <person name="Williams K.H."/>
            <person name="Hubbard S.S."/>
            <person name="Banfield J.F."/>
        </authorList>
    </citation>
    <scope>NUCLEOTIDE SEQUENCE [LARGE SCALE GENOMIC DNA]</scope>
</reference>
<dbReference type="PROSITE" id="PS00381">
    <property type="entry name" value="CLP_PROTEASE_SER"/>
    <property type="match status" value="1"/>
</dbReference>
<dbReference type="EC" id="3.4.21.92" evidence="7 10"/>
<dbReference type="NCBIfam" id="NF001368">
    <property type="entry name" value="PRK00277.1"/>
    <property type="match status" value="1"/>
</dbReference>
<dbReference type="NCBIfam" id="NF009205">
    <property type="entry name" value="PRK12553.1"/>
    <property type="match status" value="1"/>
</dbReference>
<organism evidence="13 14">
    <name type="scientific">Candidatus Muproteobacteria bacterium RBG_16_64_11</name>
    <dbReference type="NCBI Taxonomy" id="1817758"/>
    <lineage>
        <taxon>Bacteria</taxon>
        <taxon>Pseudomonadati</taxon>
        <taxon>Pseudomonadota</taxon>
        <taxon>Candidatus Muproteobacteria</taxon>
    </lineage>
</organism>
<dbReference type="CDD" id="cd07017">
    <property type="entry name" value="S14_ClpP_2"/>
    <property type="match status" value="1"/>
</dbReference>
<name>A0A1F6T9Z0_9PROT</name>
<comment type="similarity">
    <text evidence="1 7 12">Belongs to the peptidase S14 family.</text>
</comment>
<protein>
    <recommendedName>
        <fullName evidence="7 12">ATP-dependent Clp protease proteolytic subunit</fullName>
        <ecNumber evidence="7 10">3.4.21.92</ecNumber>
    </recommendedName>
    <alternativeName>
        <fullName evidence="7">Endopeptidase Clp</fullName>
    </alternativeName>
</protein>
<evidence type="ECO:0000256" key="10">
    <source>
        <dbReference type="RuleBase" id="RU000549"/>
    </source>
</evidence>
<evidence type="ECO:0000256" key="4">
    <source>
        <dbReference type="ARBA" id="ARBA00022801"/>
    </source>
</evidence>
<evidence type="ECO:0000313" key="13">
    <source>
        <dbReference type="EMBL" id="OGI41934.1"/>
    </source>
</evidence>
<feature type="active site" evidence="7 9">
    <location>
        <position position="138"/>
    </location>
</feature>
<evidence type="ECO:0000256" key="6">
    <source>
        <dbReference type="ARBA" id="ARBA00034021"/>
    </source>
</evidence>
<evidence type="ECO:0000256" key="1">
    <source>
        <dbReference type="ARBA" id="ARBA00007039"/>
    </source>
</evidence>
<dbReference type="Gene3D" id="3.90.226.10">
    <property type="entry name" value="2-enoyl-CoA Hydratase, Chain A, domain 1"/>
    <property type="match status" value="1"/>
</dbReference>
<evidence type="ECO:0000256" key="9">
    <source>
        <dbReference type="PROSITE-ProRule" id="PRU10086"/>
    </source>
</evidence>
<dbReference type="Proteomes" id="UP000177925">
    <property type="component" value="Unassembled WGS sequence"/>
</dbReference>
<comment type="catalytic activity">
    <reaction evidence="6 7 9">
        <text>Hydrolysis of proteins to small peptides in the presence of ATP and magnesium. alpha-casein is the usual test substrate. In the absence of ATP, only oligopeptides shorter than five residues are hydrolyzed (such as succinyl-Leu-Tyr-|-NHMec, and Leu-Tyr-Leu-|-Tyr-Trp, in which cleavage of the -Tyr-|-Leu- and -Tyr-|-Trp bonds also occurs).</text>
        <dbReference type="EC" id="3.4.21.92"/>
    </reaction>
</comment>
<evidence type="ECO:0000256" key="12">
    <source>
        <dbReference type="RuleBase" id="RU003567"/>
    </source>
</evidence>
<dbReference type="PANTHER" id="PTHR10381">
    <property type="entry name" value="ATP-DEPENDENT CLP PROTEASE PROTEOLYTIC SUBUNIT"/>
    <property type="match status" value="1"/>
</dbReference>
<accession>A0A1F6T9Z0</accession>
<dbReference type="InterPro" id="IPR001907">
    <property type="entry name" value="ClpP"/>
</dbReference>
<dbReference type="GO" id="GO:0051117">
    <property type="term" value="F:ATPase binding"/>
    <property type="evidence" value="ECO:0007669"/>
    <property type="project" value="TreeGrafter"/>
</dbReference>
<dbReference type="STRING" id="1817758.A2150_08650"/>
<comment type="subunit">
    <text evidence="7">Fourteen ClpP subunits assemble into 2 heptameric rings which stack back to back to give a disk-like structure with a central cavity, resembling the structure of eukaryotic proteasomes.</text>
</comment>
<dbReference type="InterPro" id="IPR033135">
    <property type="entry name" value="ClpP_His_AS"/>
</dbReference>
<keyword evidence="4 7" id="KW-0378">Hydrolase</keyword>
<comment type="caution">
    <text evidence="13">The sequence shown here is derived from an EMBL/GenBank/DDBJ whole genome shotgun (WGS) entry which is preliminary data.</text>
</comment>
<sequence length="209" mass="23124">MKEYERDGGALNPRALGLVPMVIESTGRGERAYDIYSRMLKERVIFLVGPVEDHMANLVVAQLLFLESENPDKDIHLYINSPGGAVNAGLAIYDTMQFIKPDVSTVCVGQAASMGALLLTGGAKGKRFCLPHARMMIHQPLGGYQGQATDIDIHAREILRVRDRLNQILVKHTGQPIQKIEQDTERDYFMDGGEAATFGLVDKIIDKRS</sequence>
<gene>
    <name evidence="7" type="primary">clpP</name>
    <name evidence="13" type="ORF">A2150_08650</name>
</gene>
<proteinExistence type="inferred from homology"/>
<dbReference type="AlphaFoldDB" id="A0A1F6T9Z0"/>
<dbReference type="NCBIfam" id="TIGR00493">
    <property type="entry name" value="clpP"/>
    <property type="match status" value="1"/>
</dbReference>
<dbReference type="PANTHER" id="PTHR10381:SF70">
    <property type="entry name" value="ATP-DEPENDENT CLP PROTEASE PROTEOLYTIC SUBUNIT"/>
    <property type="match status" value="1"/>
</dbReference>
<dbReference type="InterPro" id="IPR023562">
    <property type="entry name" value="ClpP/TepA"/>
</dbReference>
<evidence type="ECO:0000256" key="2">
    <source>
        <dbReference type="ARBA" id="ARBA00022490"/>
    </source>
</evidence>
<comment type="subcellular location">
    <subcellularLocation>
        <location evidence="7">Cytoplasm</location>
    </subcellularLocation>
</comment>
<feature type="active site" description="Nucleophile" evidence="7">
    <location>
        <position position="113"/>
    </location>
</feature>
<dbReference type="GO" id="GO:0009368">
    <property type="term" value="C:endopeptidase Clp complex"/>
    <property type="evidence" value="ECO:0007669"/>
    <property type="project" value="TreeGrafter"/>
</dbReference>